<evidence type="ECO:0000256" key="4">
    <source>
        <dbReference type="ARBA" id="ARBA00022989"/>
    </source>
</evidence>
<evidence type="ECO:0000256" key="1">
    <source>
        <dbReference type="ARBA" id="ARBA00004173"/>
    </source>
</evidence>
<keyword evidence="5" id="KW-0175">Coiled coil</keyword>
<keyword evidence="4 9" id="KW-1133">Transmembrane helix</keyword>
<name>A0AAD3YAS7_9TREE</name>
<feature type="compositionally biased region" description="Basic and acidic residues" evidence="8">
    <location>
        <begin position="368"/>
        <end position="389"/>
    </location>
</feature>
<keyword evidence="3 9" id="KW-0812">Transmembrane</keyword>
<keyword evidence="11" id="KW-1185">Reference proteome</keyword>
<dbReference type="GO" id="GO:0005739">
    <property type="term" value="C:mitochondrion"/>
    <property type="evidence" value="ECO:0007669"/>
    <property type="project" value="UniProtKB-SubCell"/>
</dbReference>
<protein>
    <submittedName>
        <fullName evidence="10">Uncharacterized protein</fullName>
    </submittedName>
</protein>
<feature type="compositionally biased region" description="Acidic residues" evidence="8">
    <location>
        <begin position="89"/>
        <end position="101"/>
    </location>
</feature>
<evidence type="ECO:0000256" key="8">
    <source>
        <dbReference type="SAM" id="MobiDB-lite"/>
    </source>
</evidence>
<dbReference type="EMBL" id="BTCM01000002">
    <property type="protein sequence ID" value="GMK55029.1"/>
    <property type="molecule type" value="Genomic_DNA"/>
</dbReference>
<evidence type="ECO:0000256" key="5">
    <source>
        <dbReference type="ARBA" id="ARBA00023054"/>
    </source>
</evidence>
<evidence type="ECO:0000256" key="2">
    <source>
        <dbReference type="ARBA" id="ARBA00004370"/>
    </source>
</evidence>
<evidence type="ECO:0000313" key="11">
    <source>
        <dbReference type="Proteomes" id="UP001222932"/>
    </source>
</evidence>
<feature type="compositionally biased region" description="Basic and acidic residues" evidence="8">
    <location>
        <begin position="66"/>
        <end position="84"/>
    </location>
</feature>
<dbReference type="PANTHER" id="PTHR14360:SF12">
    <property type="entry name" value="MOZ PROTEIN REPRESENTS A CHROMATIN-ASSOCIATED ACETYLTRANSFERASE"/>
    <property type="match status" value="1"/>
</dbReference>
<feature type="region of interest" description="Disordered" evidence="8">
    <location>
        <begin position="1"/>
        <end position="123"/>
    </location>
</feature>
<feature type="region of interest" description="Disordered" evidence="8">
    <location>
        <begin position="329"/>
        <end position="405"/>
    </location>
</feature>
<feature type="compositionally biased region" description="Low complexity" evidence="8">
    <location>
        <begin position="329"/>
        <end position="355"/>
    </location>
</feature>
<evidence type="ECO:0000256" key="3">
    <source>
        <dbReference type="ARBA" id="ARBA00022692"/>
    </source>
</evidence>
<dbReference type="AlphaFoldDB" id="A0AAD3YAS7"/>
<dbReference type="PANTHER" id="PTHR14360">
    <property type="entry name" value="PROTEIN FMP32, MITOCHONDRIAL"/>
    <property type="match status" value="1"/>
</dbReference>
<dbReference type="Pfam" id="PF07798">
    <property type="entry name" value="CCDC90-like"/>
    <property type="match status" value="1"/>
</dbReference>
<sequence length="405" mass="44431">MLRPPGFAVCRRIPSRGRLRPATNARSMQTGRPQDPPHRPPLATFVPGPGGPFSAPDLAPGQRPDGSTEARFDNDTTDIGRDFVPEPSLELDGEPEPELAPEPESRRAEDWRRARTGPSSAPVDELDASATAVARVPLPEPLVVTPKRVRQPFDTHSFVTKLNAASMEPEVSRALMESVRGLITQRVDRASENMLSQAELDNQAYLFKAALSKIRTEWNVRKRNAGIAGRDALSAIRRDIDSAELTLSEDVQALKHDIELEMGNRKTDTRSDMKQASINIEEINNRATISIGDLKTEIESAKWEATRRAIAIIVVFVVFGVVISTVTFGGSKTPPGPKAQPTAQPAPASTSGAATRDMGIGTDDDFDYEARIDKLLEEVERPERPEPKRPGRSSKPEPFSDIERI</sequence>
<reference evidence="10" key="1">
    <citation type="journal article" date="2023" name="BMC Genomics">
        <title>Chromosome-level genome assemblies of Cutaneotrichosporon spp. (Trichosporonales, Basidiomycota) reveal imbalanced evolution between nucleotide sequences and chromosome synteny.</title>
        <authorList>
            <person name="Kobayashi Y."/>
            <person name="Kayamori A."/>
            <person name="Aoki K."/>
            <person name="Shiwa Y."/>
            <person name="Matsutani M."/>
            <person name="Fujita N."/>
            <person name="Sugita T."/>
            <person name="Iwasaki W."/>
            <person name="Tanaka N."/>
            <person name="Takashima M."/>
        </authorList>
    </citation>
    <scope>NUCLEOTIDE SEQUENCE</scope>
    <source>
        <strain evidence="10">HIS016</strain>
    </source>
</reference>
<keyword evidence="7 9" id="KW-0472">Membrane</keyword>
<feature type="compositionally biased region" description="Basic and acidic residues" evidence="8">
    <location>
        <begin position="103"/>
        <end position="113"/>
    </location>
</feature>
<comment type="caution">
    <text evidence="10">The sequence shown here is derived from an EMBL/GenBank/DDBJ whole genome shotgun (WGS) entry which is preliminary data.</text>
</comment>
<proteinExistence type="predicted"/>
<keyword evidence="6" id="KW-0496">Mitochondrion</keyword>
<gene>
    <name evidence="10" type="ORF">CspeluHIS016_0200850</name>
</gene>
<accession>A0AAD3YAS7</accession>
<comment type="subcellular location">
    <subcellularLocation>
        <location evidence="2">Membrane</location>
    </subcellularLocation>
    <subcellularLocation>
        <location evidence="1">Mitochondrion</location>
    </subcellularLocation>
</comment>
<evidence type="ECO:0000256" key="7">
    <source>
        <dbReference type="ARBA" id="ARBA00023136"/>
    </source>
</evidence>
<dbReference type="GO" id="GO:0016020">
    <property type="term" value="C:membrane"/>
    <property type="evidence" value="ECO:0007669"/>
    <property type="project" value="UniProtKB-SubCell"/>
</dbReference>
<feature type="transmembrane region" description="Helical" evidence="9">
    <location>
        <begin position="309"/>
        <end position="328"/>
    </location>
</feature>
<organism evidence="10 11">
    <name type="scientific">Cutaneotrichosporon spelunceum</name>
    <dbReference type="NCBI Taxonomy" id="1672016"/>
    <lineage>
        <taxon>Eukaryota</taxon>
        <taxon>Fungi</taxon>
        <taxon>Dikarya</taxon>
        <taxon>Basidiomycota</taxon>
        <taxon>Agaricomycotina</taxon>
        <taxon>Tremellomycetes</taxon>
        <taxon>Trichosporonales</taxon>
        <taxon>Trichosporonaceae</taxon>
        <taxon>Cutaneotrichosporon</taxon>
    </lineage>
</organism>
<dbReference type="InterPro" id="IPR024461">
    <property type="entry name" value="CCDC90-like"/>
</dbReference>
<dbReference type="Gene3D" id="1.20.5.340">
    <property type="match status" value="1"/>
</dbReference>
<evidence type="ECO:0000256" key="6">
    <source>
        <dbReference type="ARBA" id="ARBA00023128"/>
    </source>
</evidence>
<reference evidence="10" key="2">
    <citation type="submission" date="2023-06" db="EMBL/GenBank/DDBJ databases">
        <authorList>
            <person name="Kobayashi Y."/>
            <person name="Kayamori A."/>
            <person name="Aoki K."/>
            <person name="Shiwa Y."/>
            <person name="Fujita N."/>
            <person name="Sugita T."/>
            <person name="Iwasaki W."/>
            <person name="Tanaka N."/>
            <person name="Takashima M."/>
        </authorList>
    </citation>
    <scope>NUCLEOTIDE SEQUENCE</scope>
    <source>
        <strain evidence="10">HIS016</strain>
    </source>
</reference>
<dbReference type="Proteomes" id="UP001222932">
    <property type="component" value="Unassembled WGS sequence"/>
</dbReference>
<evidence type="ECO:0000256" key="9">
    <source>
        <dbReference type="SAM" id="Phobius"/>
    </source>
</evidence>
<evidence type="ECO:0000313" key="10">
    <source>
        <dbReference type="EMBL" id="GMK55029.1"/>
    </source>
</evidence>